<protein>
    <submittedName>
        <fullName evidence="1">Uncharacterized protein</fullName>
    </submittedName>
</protein>
<organism evidence="1 2">
    <name type="scientific">Ferrimicrobium acidiphilum DSM 19497</name>
    <dbReference type="NCBI Taxonomy" id="1121877"/>
    <lineage>
        <taxon>Bacteria</taxon>
        <taxon>Bacillati</taxon>
        <taxon>Actinomycetota</taxon>
        <taxon>Acidimicrobiia</taxon>
        <taxon>Acidimicrobiales</taxon>
        <taxon>Acidimicrobiaceae</taxon>
        <taxon>Ferrimicrobium</taxon>
    </lineage>
</organism>
<comment type="caution">
    <text evidence="1">The sequence shown here is derived from an EMBL/GenBank/DDBJ whole genome shotgun (WGS) entry which is preliminary data.</text>
</comment>
<evidence type="ECO:0000313" key="1">
    <source>
        <dbReference type="EMBL" id="KJE75566.1"/>
    </source>
</evidence>
<dbReference type="Proteomes" id="UP000032336">
    <property type="component" value="Unassembled WGS sequence"/>
</dbReference>
<dbReference type="AlphaFoldDB" id="A0A0D8FR00"/>
<accession>A0A0D8FR00</accession>
<dbReference type="EMBL" id="JXUW01000036">
    <property type="protein sequence ID" value="KJE75566.1"/>
    <property type="molecule type" value="Genomic_DNA"/>
</dbReference>
<gene>
    <name evidence="1" type="ORF">FEAC_27070</name>
</gene>
<sequence>MGSIDIHVDKFALSQVNFKLIGPQASITRAKVSLAE</sequence>
<dbReference type="STRING" id="1121877.FEAC_27070"/>
<evidence type="ECO:0000313" key="2">
    <source>
        <dbReference type="Proteomes" id="UP000032336"/>
    </source>
</evidence>
<proteinExistence type="predicted"/>
<reference evidence="1 2" key="1">
    <citation type="submission" date="2015-01" db="EMBL/GenBank/DDBJ databases">
        <title>Draft genome of the acidophilic iron oxidizer Ferrimicrobium acidiphilum strain T23.</title>
        <authorList>
            <person name="Poehlein A."/>
            <person name="Eisen S."/>
            <person name="Schloemann M."/>
            <person name="Johnson B.D."/>
            <person name="Daniel R."/>
            <person name="Muehling M."/>
        </authorList>
    </citation>
    <scope>NUCLEOTIDE SEQUENCE [LARGE SCALE GENOMIC DNA]</scope>
    <source>
        <strain evidence="1 2">T23</strain>
    </source>
</reference>
<name>A0A0D8FR00_9ACTN</name>
<keyword evidence="2" id="KW-1185">Reference proteome</keyword>